<keyword evidence="4" id="KW-0732">Signal</keyword>
<reference evidence="6 7" key="1">
    <citation type="submission" date="2021-05" db="EMBL/GenBank/DDBJ databases">
        <title>Novel species in genus Cellulomonas.</title>
        <authorList>
            <person name="Zhang G."/>
        </authorList>
    </citation>
    <scope>NUCLEOTIDE SEQUENCE [LARGE SCALE GENOMIC DNA]</scope>
    <source>
        <strain evidence="7">zg-ZUI222</strain>
    </source>
</reference>
<keyword evidence="2" id="KW-0624">Polysaccharide degradation</keyword>
<dbReference type="PANTHER" id="PTHR31683:SF18">
    <property type="entry name" value="PECTATE LYASE 21-RELATED"/>
    <property type="match status" value="1"/>
</dbReference>
<dbReference type="SUPFAM" id="SSF81296">
    <property type="entry name" value="E set domains"/>
    <property type="match status" value="2"/>
</dbReference>
<feature type="region of interest" description="Disordered" evidence="3">
    <location>
        <begin position="474"/>
        <end position="497"/>
    </location>
</feature>
<evidence type="ECO:0000313" key="6">
    <source>
        <dbReference type="EMBL" id="QVI61121.1"/>
    </source>
</evidence>
<dbReference type="SUPFAM" id="SSF51126">
    <property type="entry name" value="Pectin lyase-like"/>
    <property type="match status" value="1"/>
</dbReference>
<feature type="region of interest" description="Disordered" evidence="3">
    <location>
        <begin position="56"/>
        <end position="82"/>
    </location>
</feature>
<gene>
    <name evidence="6" type="ORF">KG103_11435</name>
</gene>
<comment type="similarity">
    <text evidence="2">Belongs to the polysaccharide lyase 1 family.</text>
</comment>
<evidence type="ECO:0000256" key="3">
    <source>
        <dbReference type="SAM" id="MobiDB-lite"/>
    </source>
</evidence>
<protein>
    <recommendedName>
        <fullName evidence="5">Pectate lyase domain-containing protein</fullName>
    </recommendedName>
</protein>
<keyword evidence="2" id="KW-0964">Secreted</keyword>
<sequence>MRAVRPSHDARRAPRRRAAALVALVTVLVGAPAAAAATDGGAPGAAARDLGRETLAPGDGWASWSGVSRPDGREVRATGTTGGAAASAAQVYVVDSWTQLRDALGGRPGSTGTTARTVTEPRIVYVRGTIDAFARPDGSRATCDDLARQATVAGTGSPFSMADYIAHFDPEGPWGRADPSGPLEDARVAAAAAQAAQTQQHVGSNVTIVGVGDARIVGANLRIRDASNVIVRNLTLSDASDCFPQWDPGDTDAGNWNSAYDNLSVWSSTSVWVDHVRLDDGDHPPATTRTVYGRPYEVHDGLLDITHGSDLVTVSWTHFHDHDKTSLVGSSDSRTQDRGQHRVTYHHNLWTDVGQRAPRVRYGDVHVYNNVYEQTRATGYAYLLGAGVESSIVAEQNVVDLAPGVDPASVVTAWKGTMLREEGTLVRGEPVDLVAAFNATAPTPLVDAARWTPADHYAPDVQPAAQVADAVRGGAGATLPSGTPGASRAPDAPRLSHDNGWDTGLHDGDFTVTSTLWWGQNATVVRLLEDGVLVDAQRVDPRTPHAQRVAFAVSGRPDGTYTYVAEALNPWGTTRSAPLTVAVRDARPGTPRLTAATGTDGAPTVTATLWWGTNATSYVVTADGVEVDRGELVARTPHRQTVSTSTAGWAPGTHTVVATFRNAAGETSSLPLEVQVGG</sequence>
<dbReference type="InterPro" id="IPR014756">
    <property type="entry name" value="Ig_E-set"/>
</dbReference>
<feature type="signal peptide" evidence="4">
    <location>
        <begin position="1"/>
        <end position="36"/>
    </location>
</feature>
<dbReference type="RefSeq" id="WP_207341027.1">
    <property type="nucleotide sequence ID" value="NZ_CP074405.1"/>
</dbReference>
<accession>A0ABX8D3T2</accession>
<dbReference type="PANTHER" id="PTHR31683">
    <property type="entry name" value="PECTATE LYASE 18-RELATED"/>
    <property type="match status" value="1"/>
</dbReference>
<evidence type="ECO:0000256" key="4">
    <source>
        <dbReference type="SAM" id="SignalP"/>
    </source>
</evidence>
<evidence type="ECO:0000256" key="2">
    <source>
        <dbReference type="RuleBase" id="RU361173"/>
    </source>
</evidence>
<dbReference type="InterPro" id="IPR013783">
    <property type="entry name" value="Ig-like_fold"/>
</dbReference>
<dbReference type="InterPro" id="IPR002022">
    <property type="entry name" value="Pec_lyase"/>
</dbReference>
<keyword evidence="1 2" id="KW-0456">Lyase</keyword>
<keyword evidence="7" id="KW-1185">Reference proteome</keyword>
<dbReference type="Pfam" id="PF00544">
    <property type="entry name" value="Pectate_lyase_4"/>
    <property type="match status" value="1"/>
</dbReference>
<evidence type="ECO:0000259" key="5">
    <source>
        <dbReference type="SMART" id="SM00656"/>
    </source>
</evidence>
<dbReference type="Proteomes" id="UP000677804">
    <property type="component" value="Chromosome"/>
</dbReference>
<proteinExistence type="inferred from homology"/>
<organism evidence="6 7">
    <name type="scientific">Cellulomonas wangleii</name>
    <dbReference type="NCBI Taxonomy" id="2816956"/>
    <lineage>
        <taxon>Bacteria</taxon>
        <taxon>Bacillati</taxon>
        <taxon>Actinomycetota</taxon>
        <taxon>Actinomycetes</taxon>
        <taxon>Micrococcales</taxon>
        <taxon>Cellulomonadaceae</taxon>
        <taxon>Cellulomonas</taxon>
    </lineage>
</organism>
<dbReference type="InterPro" id="IPR012334">
    <property type="entry name" value="Pectin_lyas_fold"/>
</dbReference>
<dbReference type="SMART" id="SM00656">
    <property type="entry name" value="Amb_all"/>
    <property type="match status" value="1"/>
</dbReference>
<dbReference type="EMBL" id="CP074405">
    <property type="protein sequence ID" value="QVI61121.1"/>
    <property type="molecule type" value="Genomic_DNA"/>
</dbReference>
<feature type="chain" id="PRO_5046366315" description="Pectate lyase domain-containing protein" evidence="4">
    <location>
        <begin position="37"/>
        <end position="678"/>
    </location>
</feature>
<comment type="subcellular location">
    <subcellularLocation>
        <location evidence="2">Secreted</location>
    </subcellularLocation>
</comment>
<feature type="domain" description="Pectate lyase" evidence="5">
    <location>
        <begin position="167"/>
        <end position="405"/>
    </location>
</feature>
<evidence type="ECO:0000313" key="7">
    <source>
        <dbReference type="Proteomes" id="UP000677804"/>
    </source>
</evidence>
<name>A0ABX8D3T2_9CELL</name>
<dbReference type="InterPro" id="IPR011050">
    <property type="entry name" value="Pectin_lyase_fold/virulence"/>
</dbReference>
<keyword evidence="2" id="KW-0119">Carbohydrate metabolism</keyword>
<evidence type="ECO:0000256" key="1">
    <source>
        <dbReference type="ARBA" id="ARBA00023239"/>
    </source>
</evidence>
<dbReference type="Gene3D" id="2.160.20.10">
    <property type="entry name" value="Single-stranded right-handed beta-helix, Pectin lyase-like"/>
    <property type="match status" value="1"/>
</dbReference>
<dbReference type="Gene3D" id="2.60.40.10">
    <property type="entry name" value="Immunoglobulins"/>
    <property type="match status" value="2"/>
</dbReference>
<dbReference type="InterPro" id="IPR045032">
    <property type="entry name" value="PEL"/>
</dbReference>